<dbReference type="EnsemblPlants" id="AET1Gv20287200.11">
    <property type="protein sequence ID" value="AET1Gv20287200.11"/>
    <property type="gene ID" value="AET1Gv20287200"/>
</dbReference>
<dbReference type="Gramene" id="AET1Gv20287200.11">
    <property type="protein sequence ID" value="AET1Gv20287200.11"/>
    <property type="gene ID" value="AET1Gv20287200"/>
</dbReference>
<dbReference type="Proteomes" id="UP000015105">
    <property type="component" value="Chromosome 1D"/>
</dbReference>
<keyword evidence="3" id="KW-1185">Reference proteome</keyword>
<dbReference type="AlphaFoldDB" id="A0A452Y487"/>
<dbReference type="Gramene" id="AET1Gv20287200.10">
    <property type="protein sequence ID" value="AET1Gv20287200.10"/>
    <property type="gene ID" value="AET1Gv20287200"/>
</dbReference>
<feature type="region of interest" description="Disordered" evidence="1">
    <location>
        <begin position="49"/>
        <end position="68"/>
    </location>
</feature>
<evidence type="ECO:0000256" key="1">
    <source>
        <dbReference type="SAM" id="MobiDB-lite"/>
    </source>
</evidence>
<organism evidence="2 3">
    <name type="scientific">Aegilops tauschii subsp. strangulata</name>
    <name type="common">Goatgrass</name>
    <dbReference type="NCBI Taxonomy" id="200361"/>
    <lineage>
        <taxon>Eukaryota</taxon>
        <taxon>Viridiplantae</taxon>
        <taxon>Streptophyta</taxon>
        <taxon>Embryophyta</taxon>
        <taxon>Tracheophyta</taxon>
        <taxon>Spermatophyta</taxon>
        <taxon>Magnoliopsida</taxon>
        <taxon>Liliopsida</taxon>
        <taxon>Poales</taxon>
        <taxon>Poaceae</taxon>
        <taxon>BOP clade</taxon>
        <taxon>Pooideae</taxon>
        <taxon>Triticodae</taxon>
        <taxon>Triticeae</taxon>
        <taxon>Triticinae</taxon>
        <taxon>Aegilops</taxon>
    </lineage>
</organism>
<sequence length="86" mass="8437">DAGSVGSRRGSGGCGGGGTRRATAAASTYEEARGAVVAALRCEEAPLGRETTEAGAAVSGPDPRGYEAGKDDIVAVTAAKILKRCA</sequence>
<reference evidence="3" key="2">
    <citation type="journal article" date="2017" name="Nat. Plants">
        <title>The Aegilops tauschii genome reveals multiple impacts of transposons.</title>
        <authorList>
            <person name="Zhao G."/>
            <person name="Zou C."/>
            <person name="Li K."/>
            <person name="Wang K."/>
            <person name="Li T."/>
            <person name="Gao L."/>
            <person name="Zhang X."/>
            <person name="Wang H."/>
            <person name="Yang Z."/>
            <person name="Liu X."/>
            <person name="Jiang W."/>
            <person name="Mao L."/>
            <person name="Kong X."/>
            <person name="Jiao Y."/>
            <person name="Jia J."/>
        </authorList>
    </citation>
    <scope>NUCLEOTIDE SEQUENCE [LARGE SCALE GENOMIC DNA]</scope>
    <source>
        <strain evidence="3">cv. AL8/78</strain>
    </source>
</reference>
<proteinExistence type="predicted"/>
<reference evidence="3" key="1">
    <citation type="journal article" date="2014" name="Science">
        <title>Ancient hybridizations among the ancestral genomes of bread wheat.</title>
        <authorList>
            <consortium name="International Wheat Genome Sequencing Consortium,"/>
            <person name="Marcussen T."/>
            <person name="Sandve S.R."/>
            <person name="Heier L."/>
            <person name="Spannagl M."/>
            <person name="Pfeifer M."/>
            <person name="Jakobsen K.S."/>
            <person name="Wulff B.B."/>
            <person name="Steuernagel B."/>
            <person name="Mayer K.F."/>
            <person name="Olsen O.A."/>
        </authorList>
    </citation>
    <scope>NUCLEOTIDE SEQUENCE [LARGE SCALE GENOMIC DNA]</scope>
    <source>
        <strain evidence="3">cv. AL8/78</strain>
    </source>
</reference>
<reference evidence="2" key="4">
    <citation type="submission" date="2019-03" db="UniProtKB">
        <authorList>
            <consortium name="EnsemblPlants"/>
        </authorList>
    </citation>
    <scope>IDENTIFICATION</scope>
</reference>
<evidence type="ECO:0000313" key="2">
    <source>
        <dbReference type="EnsemblPlants" id="AET1Gv20287200.11"/>
    </source>
</evidence>
<evidence type="ECO:0000313" key="3">
    <source>
        <dbReference type="Proteomes" id="UP000015105"/>
    </source>
</evidence>
<feature type="region of interest" description="Disordered" evidence="1">
    <location>
        <begin position="1"/>
        <end position="22"/>
    </location>
</feature>
<reference evidence="2" key="3">
    <citation type="journal article" date="2017" name="Nature">
        <title>Genome sequence of the progenitor of the wheat D genome Aegilops tauschii.</title>
        <authorList>
            <person name="Luo M.C."/>
            <person name="Gu Y.Q."/>
            <person name="Puiu D."/>
            <person name="Wang H."/>
            <person name="Twardziok S.O."/>
            <person name="Deal K.R."/>
            <person name="Huo N."/>
            <person name="Zhu T."/>
            <person name="Wang L."/>
            <person name="Wang Y."/>
            <person name="McGuire P.E."/>
            <person name="Liu S."/>
            <person name="Long H."/>
            <person name="Ramasamy R.K."/>
            <person name="Rodriguez J.C."/>
            <person name="Van S.L."/>
            <person name="Yuan L."/>
            <person name="Wang Z."/>
            <person name="Xia Z."/>
            <person name="Xiao L."/>
            <person name="Anderson O.D."/>
            <person name="Ouyang S."/>
            <person name="Liang Y."/>
            <person name="Zimin A.V."/>
            <person name="Pertea G."/>
            <person name="Qi P."/>
            <person name="Bennetzen J.L."/>
            <person name="Dai X."/>
            <person name="Dawson M.W."/>
            <person name="Muller H.G."/>
            <person name="Kugler K."/>
            <person name="Rivarola-Duarte L."/>
            <person name="Spannagl M."/>
            <person name="Mayer K.F.X."/>
            <person name="Lu F.H."/>
            <person name="Bevan M.W."/>
            <person name="Leroy P."/>
            <person name="Li P."/>
            <person name="You F.M."/>
            <person name="Sun Q."/>
            <person name="Liu Z."/>
            <person name="Lyons E."/>
            <person name="Wicker T."/>
            <person name="Salzberg S.L."/>
            <person name="Devos K.M."/>
            <person name="Dvorak J."/>
        </authorList>
    </citation>
    <scope>NUCLEOTIDE SEQUENCE [LARGE SCALE GENOMIC DNA]</scope>
    <source>
        <strain evidence="2">cv. AL8/78</strain>
    </source>
</reference>
<dbReference type="EnsemblPlants" id="AET1Gv20287200.10">
    <property type="protein sequence ID" value="AET1Gv20287200.10"/>
    <property type="gene ID" value="AET1Gv20287200"/>
</dbReference>
<accession>A0A452Y487</accession>
<feature type="compositionally biased region" description="Gly residues" evidence="1">
    <location>
        <begin position="9"/>
        <end position="19"/>
    </location>
</feature>
<reference evidence="2" key="5">
    <citation type="journal article" date="2021" name="G3 (Bethesda)">
        <title>Aegilops tauschii genome assembly Aet v5.0 features greater sequence contiguity and improved annotation.</title>
        <authorList>
            <person name="Wang L."/>
            <person name="Zhu T."/>
            <person name="Rodriguez J.C."/>
            <person name="Deal K.R."/>
            <person name="Dubcovsky J."/>
            <person name="McGuire P.E."/>
            <person name="Lux T."/>
            <person name="Spannagl M."/>
            <person name="Mayer K.F.X."/>
            <person name="Baldrich P."/>
            <person name="Meyers B.C."/>
            <person name="Huo N."/>
            <person name="Gu Y.Q."/>
            <person name="Zhou H."/>
            <person name="Devos K.M."/>
            <person name="Bennetzen J.L."/>
            <person name="Unver T."/>
            <person name="Budak H."/>
            <person name="Gulick P.J."/>
            <person name="Galiba G."/>
            <person name="Kalapos B."/>
            <person name="Nelson D.R."/>
            <person name="Li P."/>
            <person name="You F.M."/>
            <person name="Luo M.C."/>
            <person name="Dvorak J."/>
        </authorList>
    </citation>
    <scope>NUCLEOTIDE SEQUENCE [LARGE SCALE GENOMIC DNA]</scope>
    <source>
        <strain evidence="2">cv. AL8/78</strain>
    </source>
</reference>
<protein>
    <submittedName>
        <fullName evidence="2">Uncharacterized protein</fullName>
    </submittedName>
</protein>
<name>A0A452Y487_AEGTS</name>